<dbReference type="Pfam" id="PF17836">
    <property type="entry name" value="PglD_N"/>
    <property type="match status" value="1"/>
</dbReference>
<comment type="similarity">
    <text evidence="1">Belongs to the transferase hexapeptide repeat family.</text>
</comment>
<dbReference type="Gene3D" id="2.160.10.10">
    <property type="entry name" value="Hexapeptide repeat proteins"/>
    <property type="match status" value="1"/>
</dbReference>
<reference evidence="7" key="1">
    <citation type="journal article" date="2019" name="Int. J. Syst. Evol. Microbiol.">
        <title>The Global Catalogue of Microorganisms (GCM) 10K type strain sequencing project: providing services to taxonomists for standard genome sequencing and annotation.</title>
        <authorList>
            <consortium name="The Broad Institute Genomics Platform"/>
            <consortium name="The Broad Institute Genome Sequencing Center for Infectious Disease"/>
            <person name="Wu L."/>
            <person name="Ma J."/>
        </authorList>
    </citation>
    <scope>NUCLEOTIDE SEQUENCE [LARGE SCALE GENOMIC DNA]</scope>
    <source>
        <strain evidence="7">CECT 7131</strain>
    </source>
</reference>
<keyword evidence="3" id="KW-0677">Repeat</keyword>
<keyword evidence="2" id="KW-0808">Transferase</keyword>
<organism evidence="6 7">
    <name type="scientific">Paeniroseomonas aquatica</name>
    <dbReference type="NCBI Taxonomy" id="373043"/>
    <lineage>
        <taxon>Bacteria</taxon>
        <taxon>Pseudomonadati</taxon>
        <taxon>Pseudomonadota</taxon>
        <taxon>Alphaproteobacteria</taxon>
        <taxon>Acetobacterales</taxon>
        <taxon>Acetobacteraceae</taxon>
        <taxon>Paeniroseomonas</taxon>
    </lineage>
</organism>
<dbReference type="SUPFAM" id="SSF51161">
    <property type="entry name" value="Trimeric LpxA-like enzymes"/>
    <property type="match status" value="1"/>
</dbReference>
<dbReference type="Gene3D" id="3.40.50.20">
    <property type="match status" value="1"/>
</dbReference>
<dbReference type="CDD" id="cd03360">
    <property type="entry name" value="LbH_AT_putative"/>
    <property type="match status" value="1"/>
</dbReference>
<dbReference type="EMBL" id="JAUFPN010000185">
    <property type="protein sequence ID" value="MDN3567125.1"/>
    <property type="molecule type" value="Genomic_DNA"/>
</dbReference>
<sequence>MSIIRVAIFGAGGLGREVAEMLRDAAAAGLPLSPLGFVVDAAFDAPAKVHGLPVWRDAAALLRQDPSVRILIAIGNPTRRAEAVRRVEALAGPRFATLIHPRALVGRTVTVGPGSVVAGLSSITADVTVGRHVLVNPGVTIAHDCRIGDFVSIGPGTALAGGVVVEDGAELGVGARVMPHCRIGRSAFVGAGAVVIRDVEAGRTAVGVPARLLAARQEAPSG</sequence>
<dbReference type="InterPro" id="IPR050179">
    <property type="entry name" value="Trans_hexapeptide_repeat"/>
</dbReference>
<evidence type="ECO:0000256" key="3">
    <source>
        <dbReference type="ARBA" id="ARBA00022737"/>
    </source>
</evidence>
<dbReference type="NCBIfam" id="TIGR03570">
    <property type="entry name" value="NeuD_NnaD"/>
    <property type="match status" value="1"/>
</dbReference>
<dbReference type="InterPro" id="IPR041561">
    <property type="entry name" value="PglD_N"/>
</dbReference>
<dbReference type="Proteomes" id="UP001529369">
    <property type="component" value="Unassembled WGS sequence"/>
</dbReference>
<dbReference type="RefSeq" id="WP_290319135.1">
    <property type="nucleotide sequence ID" value="NZ_JAUFPN010000185.1"/>
</dbReference>
<dbReference type="PANTHER" id="PTHR43300:SF7">
    <property type="entry name" value="UDP-N-ACETYLBACILLOSAMINE N-ACETYLTRANSFERASE"/>
    <property type="match status" value="1"/>
</dbReference>
<name>A0ABT8ABR6_9PROT</name>
<evidence type="ECO:0000313" key="6">
    <source>
        <dbReference type="EMBL" id="MDN3567125.1"/>
    </source>
</evidence>
<dbReference type="PROSITE" id="PS00101">
    <property type="entry name" value="HEXAPEP_TRANSFERASES"/>
    <property type="match status" value="1"/>
</dbReference>
<dbReference type="PANTHER" id="PTHR43300">
    <property type="entry name" value="ACETYLTRANSFERASE"/>
    <property type="match status" value="1"/>
</dbReference>
<accession>A0ABT8ABR6</accession>
<dbReference type="InterPro" id="IPR020019">
    <property type="entry name" value="AcTrfase_PglD-like"/>
</dbReference>
<comment type="caution">
    <text evidence="6">The sequence shown here is derived from an EMBL/GenBank/DDBJ whole genome shotgun (WGS) entry which is preliminary data.</text>
</comment>
<evidence type="ECO:0000259" key="5">
    <source>
        <dbReference type="Pfam" id="PF17836"/>
    </source>
</evidence>
<evidence type="ECO:0000256" key="1">
    <source>
        <dbReference type="ARBA" id="ARBA00007274"/>
    </source>
</evidence>
<dbReference type="InterPro" id="IPR001451">
    <property type="entry name" value="Hexapep"/>
</dbReference>
<evidence type="ECO:0000256" key="4">
    <source>
        <dbReference type="ARBA" id="ARBA00023315"/>
    </source>
</evidence>
<gene>
    <name evidence="6" type="ORF">QWZ14_22325</name>
</gene>
<keyword evidence="4" id="KW-0012">Acyltransferase</keyword>
<evidence type="ECO:0000313" key="7">
    <source>
        <dbReference type="Proteomes" id="UP001529369"/>
    </source>
</evidence>
<proteinExistence type="inferred from homology"/>
<dbReference type="Pfam" id="PF00132">
    <property type="entry name" value="Hexapep"/>
    <property type="match status" value="1"/>
</dbReference>
<protein>
    <submittedName>
        <fullName evidence="6">Acetyltransferase</fullName>
    </submittedName>
</protein>
<evidence type="ECO:0000256" key="2">
    <source>
        <dbReference type="ARBA" id="ARBA00022679"/>
    </source>
</evidence>
<dbReference type="InterPro" id="IPR018357">
    <property type="entry name" value="Hexapep_transf_CS"/>
</dbReference>
<keyword evidence="7" id="KW-1185">Reference proteome</keyword>
<dbReference type="InterPro" id="IPR011004">
    <property type="entry name" value="Trimer_LpxA-like_sf"/>
</dbReference>
<feature type="domain" description="PglD N-terminal" evidence="5">
    <location>
        <begin position="5"/>
        <end position="86"/>
    </location>
</feature>